<comment type="caution">
    <text evidence="1">The sequence shown here is derived from an EMBL/GenBank/DDBJ whole genome shotgun (WGS) entry which is preliminary data.</text>
</comment>
<gene>
    <name evidence="1" type="ORF">DERYTH_LOCUS8971</name>
</gene>
<evidence type="ECO:0000313" key="1">
    <source>
        <dbReference type="EMBL" id="CAG8627494.1"/>
    </source>
</evidence>
<reference evidence="1" key="1">
    <citation type="submission" date="2021-06" db="EMBL/GenBank/DDBJ databases">
        <authorList>
            <person name="Kallberg Y."/>
            <person name="Tangrot J."/>
            <person name="Rosling A."/>
        </authorList>
    </citation>
    <scope>NUCLEOTIDE SEQUENCE</scope>
    <source>
        <strain evidence="1">MA453B</strain>
    </source>
</reference>
<evidence type="ECO:0000313" key="2">
    <source>
        <dbReference type="Proteomes" id="UP000789405"/>
    </source>
</evidence>
<protein>
    <submittedName>
        <fullName evidence="1">23394_t:CDS:1</fullName>
    </submittedName>
</protein>
<organism evidence="1 2">
    <name type="scientific">Dentiscutata erythropus</name>
    <dbReference type="NCBI Taxonomy" id="1348616"/>
    <lineage>
        <taxon>Eukaryota</taxon>
        <taxon>Fungi</taxon>
        <taxon>Fungi incertae sedis</taxon>
        <taxon>Mucoromycota</taxon>
        <taxon>Glomeromycotina</taxon>
        <taxon>Glomeromycetes</taxon>
        <taxon>Diversisporales</taxon>
        <taxon>Gigasporaceae</taxon>
        <taxon>Dentiscutata</taxon>
    </lineage>
</organism>
<dbReference type="AlphaFoldDB" id="A0A9N9GUI5"/>
<name>A0A9N9GUI5_9GLOM</name>
<dbReference type="EMBL" id="CAJVPY010004763">
    <property type="protein sequence ID" value="CAG8627494.1"/>
    <property type="molecule type" value="Genomic_DNA"/>
</dbReference>
<sequence>MGKKPLKVMMNLPRHKIPSPKRKCEKMPEDEQIRFHINLEEIMQVPPTKEIDLQTKYTSKLLNSLITGAYTSKLKYTVSEYITKETSFNIMDGKETSFNIMDENEASFNIMDENEASFNIMDNKEASFNTMDKKETSFNHG</sequence>
<dbReference type="Proteomes" id="UP000789405">
    <property type="component" value="Unassembled WGS sequence"/>
</dbReference>
<proteinExistence type="predicted"/>
<accession>A0A9N9GUI5</accession>
<keyword evidence="2" id="KW-1185">Reference proteome</keyword>